<dbReference type="Pfam" id="PF03466">
    <property type="entry name" value="LysR_substrate"/>
    <property type="match status" value="1"/>
</dbReference>
<dbReference type="InterPro" id="IPR036390">
    <property type="entry name" value="WH_DNA-bd_sf"/>
</dbReference>
<dbReference type="EMBL" id="FOAJ01000028">
    <property type="protein sequence ID" value="SEM13308.1"/>
    <property type="molecule type" value="Genomic_DNA"/>
</dbReference>
<evidence type="ECO:0000259" key="5">
    <source>
        <dbReference type="PROSITE" id="PS50931"/>
    </source>
</evidence>
<comment type="similarity">
    <text evidence="1">Belongs to the LysR transcriptional regulatory family.</text>
</comment>
<protein>
    <submittedName>
        <fullName evidence="6">DNA-binding transcriptional regulator, LysR family</fullName>
    </submittedName>
</protein>
<reference evidence="7" key="1">
    <citation type="submission" date="2016-10" db="EMBL/GenBank/DDBJ databases">
        <authorList>
            <person name="Varghese N."/>
            <person name="Submissions S."/>
        </authorList>
    </citation>
    <scope>NUCLEOTIDE SEQUENCE [LARGE SCALE GENOMIC DNA]</scope>
    <source>
        <strain evidence="7">LMG 26416</strain>
    </source>
</reference>
<dbReference type="Pfam" id="PF00126">
    <property type="entry name" value="HTH_1"/>
    <property type="match status" value="1"/>
</dbReference>
<keyword evidence="7" id="KW-1185">Reference proteome</keyword>
<dbReference type="SUPFAM" id="SSF46785">
    <property type="entry name" value="Winged helix' DNA-binding domain"/>
    <property type="match status" value="1"/>
</dbReference>
<accession>A0A1H7VWY1</accession>
<dbReference type="CDD" id="cd08422">
    <property type="entry name" value="PBP2_CrgA_like"/>
    <property type="match status" value="1"/>
</dbReference>
<dbReference type="GO" id="GO:0006351">
    <property type="term" value="P:DNA-templated transcription"/>
    <property type="evidence" value="ECO:0007669"/>
    <property type="project" value="TreeGrafter"/>
</dbReference>
<dbReference type="Proteomes" id="UP000199120">
    <property type="component" value="Unassembled WGS sequence"/>
</dbReference>
<dbReference type="Gene3D" id="1.10.10.10">
    <property type="entry name" value="Winged helix-like DNA-binding domain superfamily/Winged helix DNA-binding domain"/>
    <property type="match status" value="1"/>
</dbReference>
<dbReference type="InterPro" id="IPR005119">
    <property type="entry name" value="LysR_subst-bd"/>
</dbReference>
<dbReference type="GO" id="GO:0003700">
    <property type="term" value="F:DNA-binding transcription factor activity"/>
    <property type="evidence" value="ECO:0007669"/>
    <property type="project" value="InterPro"/>
</dbReference>
<dbReference type="STRING" id="416943.SAMN05445871_4967"/>
<evidence type="ECO:0000313" key="7">
    <source>
        <dbReference type="Proteomes" id="UP000199120"/>
    </source>
</evidence>
<keyword evidence="3 6" id="KW-0238">DNA-binding</keyword>
<evidence type="ECO:0000256" key="4">
    <source>
        <dbReference type="ARBA" id="ARBA00023163"/>
    </source>
</evidence>
<dbReference type="SUPFAM" id="SSF53850">
    <property type="entry name" value="Periplasmic binding protein-like II"/>
    <property type="match status" value="1"/>
</dbReference>
<organism evidence="6 7">
    <name type="scientific">Paraburkholderia caballeronis</name>
    <dbReference type="NCBI Taxonomy" id="416943"/>
    <lineage>
        <taxon>Bacteria</taxon>
        <taxon>Pseudomonadati</taxon>
        <taxon>Pseudomonadota</taxon>
        <taxon>Betaproteobacteria</taxon>
        <taxon>Burkholderiales</taxon>
        <taxon>Burkholderiaceae</taxon>
        <taxon>Paraburkholderia</taxon>
    </lineage>
</organism>
<evidence type="ECO:0000256" key="3">
    <source>
        <dbReference type="ARBA" id="ARBA00023125"/>
    </source>
</evidence>
<proteinExistence type="inferred from homology"/>
<keyword evidence="2" id="KW-0805">Transcription regulation</keyword>
<dbReference type="PANTHER" id="PTHR30537">
    <property type="entry name" value="HTH-TYPE TRANSCRIPTIONAL REGULATOR"/>
    <property type="match status" value="1"/>
</dbReference>
<name>A0A1H7VWY1_9BURK</name>
<evidence type="ECO:0000313" key="6">
    <source>
        <dbReference type="EMBL" id="SEM13308.1"/>
    </source>
</evidence>
<dbReference type="FunFam" id="1.10.10.10:FF:000001">
    <property type="entry name" value="LysR family transcriptional regulator"/>
    <property type="match status" value="1"/>
</dbReference>
<dbReference type="GO" id="GO:0043565">
    <property type="term" value="F:sequence-specific DNA binding"/>
    <property type="evidence" value="ECO:0007669"/>
    <property type="project" value="TreeGrafter"/>
</dbReference>
<dbReference type="RefSeq" id="WP_090550109.1">
    <property type="nucleotide sequence ID" value="NZ_FNSR01000002.1"/>
</dbReference>
<evidence type="ECO:0000256" key="1">
    <source>
        <dbReference type="ARBA" id="ARBA00009437"/>
    </source>
</evidence>
<dbReference type="PANTHER" id="PTHR30537:SF5">
    <property type="entry name" value="HTH-TYPE TRANSCRIPTIONAL ACTIVATOR TTDR-RELATED"/>
    <property type="match status" value="1"/>
</dbReference>
<gene>
    <name evidence="6" type="ORF">SAMN05192542_12810</name>
</gene>
<evidence type="ECO:0000256" key="2">
    <source>
        <dbReference type="ARBA" id="ARBA00023015"/>
    </source>
</evidence>
<keyword evidence="4" id="KW-0804">Transcription</keyword>
<feature type="domain" description="HTH lysR-type" evidence="5">
    <location>
        <begin position="8"/>
        <end position="65"/>
    </location>
</feature>
<dbReference type="PROSITE" id="PS50931">
    <property type="entry name" value="HTH_LYSR"/>
    <property type="match status" value="1"/>
</dbReference>
<dbReference type="InterPro" id="IPR058163">
    <property type="entry name" value="LysR-type_TF_proteobact-type"/>
</dbReference>
<dbReference type="AlphaFoldDB" id="A0A1H7VWY1"/>
<sequence length="309" mass="34495">MSIPPLPPGLIQLLWFVRIVDAGSFAEAARQAGTTTSAMSKALSRFEQTYGVRLLHRSTHSLSLTDEGERLLSEGRSLLNDLERTESLLAELGSAGAAGRVRIVASTAFARTCLMPELPVFLRAHPEIQIELQFSDEMTDLAAHGIDIAIRSGKLDGWPGYVSRELFKFPWVACAAPEYLRTHGIPETPAVLGEHSLIGFRNKATGQVDNWNFKSPVDRKELRYVPRAKHVFDDGESAWKMVRDGFGIAWAPAWLGLDDLRAGRVVEVLKDWRCAAAPLYSVRLQRRLTPRRTHLVMDFIAALPSQWHM</sequence>
<dbReference type="OrthoDB" id="6555293at2"/>
<dbReference type="Gene3D" id="3.40.190.290">
    <property type="match status" value="1"/>
</dbReference>
<dbReference type="InterPro" id="IPR000847">
    <property type="entry name" value="LysR_HTH_N"/>
</dbReference>
<dbReference type="InterPro" id="IPR036388">
    <property type="entry name" value="WH-like_DNA-bd_sf"/>
</dbReference>